<keyword evidence="3" id="KW-1185">Reference proteome</keyword>
<sequence length="382" mass="42458">MHDLILVGGGLANGLIALRLKMLRPSLRLLILEREAAPGGNHTWSFYRRDLSPGQLDWLRPLVAHSWPGYEVRFPGHHRRLDTGCHSISSARFQEVLRDMLGASIVCGADVQDLTATGVRANGKLLQAKAVLDGRGHAASHHMRYAWQKFLGREVMLEAPHGQALPCIMDATVAQEDGYRFVYTLPLGPDRMLIEDTYYSNGPALDAVRARAGIDAYAAARGWKIAAVTREESGILPITLSGDIDAFWREPARQLPCSGLRAGLFHATTGYSLPCAVRLADRVARLDTFTPPALRALIHDFSVEQWRAQAFMRLLNRMLFFAGSPAQRFRVLQRFYTLPQGLIERFYAGRLTRFDEFRILAGKPPVPVLPALRAAVWTGGQA</sequence>
<protein>
    <recommendedName>
        <fullName evidence="4">Lycopene beta-cyclase</fullName>
    </recommendedName>
</protein>
<reference evidence="2 3" key="1">
    <citation type="journal article" date="2022" name="Int. J. Syst. Evol. Microbiol.">
        <title>Noviherbaspirillum aridicola sp. nov., isolated from an arid soil in Pakistan.</title>
        <authorList>
            <person name="Khan I.U."/>
            <person name="Saqib M."/>
            <person name="Amin A."/>
            <person name="Hussain F."/>
            <person name="Li L."/>
            <person name="Liu Y.H."/>
            <person name="Fang B.Z."/>
            <person name="Ahmed I."/>
            <person name="Li W.J."/>
        </authorList>
    </citation>
    <scope>NUCLEOTIDE SEQUENCE [LARGE SCALE GENOMIC DNA]</scope>
    <source>
        <strain evidence="2 3">NCCP-691</strain>
    </source>
</reference>
<evidence type="ECO:0008006" key="4">
    <source>
        <dbReference type="Google" id="ProtNLM"/>
    </source>
</evidence>
<dbReference type="EMBL" id="BPMK01000012">
    <property type="protein sequence ID" value="GIZ52721.1"/>
    <property type="molecule type" value="Genomic_DNA"/>
</dbReference>
<dbReference type="InterPro" id="IPR036188">
    <property type="entry name" value="FAD/NAD-bd_sf"/>
</dbReference>
<dbReference type="NCBIfam" id="TIGR01790">
    <property type="entry name" value="carotene-cycl"/>
    <property type="match status" value="1"/>
</dbReference>
<evidence type="ECO:0000256" key="1">
    <source>
        <dbReference type="ARBA" id="ARBA00006599"/>
    </source>
</evidence>
<dbReference type="Proteomes" id="UP000887222">
    <property type="component" value="Unassembled WGS sequence"/>
</dbReference>
<dbReference type="NCBIfam" id="TIGR01789">
    <property type="entry name" value="lycopene_cycl"/>
    <property type="match status" value="1"/>
</dbReference>
<dbReference type="SUPFAM" id="SSF51905">
    <property type="entry name" value="FAD/NAD(P)-binding domain"/>
    <property type="match status" value="1"/>
</dbReference>
<organism evidence="2 3">
    <name type="scientific">Noviherbaspirillum aridicola</name>
    <dbReference type="NCBI Taxonomy" id="2849687"/>
    <lineage>
        <taxon>Bacteria</taxon>
        <taxon>Pseudomonadati</taxon>
        <taxon>Pseudomonadota</taxon>
        <taxon>Betaproteobacteria</taxon>
        <taxon>Burkholderiales</taxon>
        <taxon>Oxalobacteraceae</taxon>
        <taxon>Noviherbaspirillum</taxon>
    </lineage>
</organism>
<name>A0ABQ4Q6R3_9BURK</name>
<dbReference type="InterPro" id="IPR010108">
    <property type="entry name" value="Lycopene_cyclase_b/e"/>
</dbReference>
<evidence type="ECO:0000313" key="3">
    <source>
        <dbReference type="Proteomes" id="UP000887222"/>
    </source>
</evidence>
<dbReference type="RefSeq" id="WP_220809149.1">
    <property type="nucleotide sequence ID" value="NZ_BPMK01000012.1"/>
</dbReference>
<dbReference type="InterPro" id="IPR008461">
    <property type="entry name" value="CrtY"/>
</dbReference>
<dbReference type="Pfam" id="PF05834">
    <property type="entry name" value="Lycopene_cycl"/>
    <property type="match status" value="1"/>
</dbReference>
<evidence type="ECO:0000313" key="2">
    <source>
        <dbReference type="EMBL" id="GIZ52721.1"/>
    </source>
</evidence>
<comment type="similarity">
    <text evidence="1">Belongs to the lycopene cyclase family.</text>
</comment>
<accession>A0ABQ4Q6R3</accession>
<comment type="caution">
    <text evidence="2">The sequence shown here is derived from an EMBL/GenBank/DDBJ whole genome shotgun (WGS) entry which is preliminary data.</text>
</comment>
<proteinExistence type="inferred from homology"/>
<gene>
    <name evidence="2" type="ORF">NCCP691_27350</name>
</gene>